<gene>
    <name evidence="2" type="ORF">H0235_012568</name>
</gene>
<proteinExistence type="predicted"/>
<sequence length="111" mass="13187">MSEKSEFTFGEKITNASAITVTDILLTLSLSNRFRRFTVIQFNARQDVLWLAHFKREKRDDEDNYDNDDNDDDDDDDDDDDSNDNESAIPDPVERRWQNRKEEKELLLERV</sequence>
<reference evidence="2" key="1">
    <citation type="journal article" date="2020" name="G3 (Bethesda)">
        <title>High-Quality Assemblies for Three Invasive Social Wasps from the &lt;i&gt;Vespula&lt;/i&gt; Genus.</title>
        <authorList>
            <person name="Harrop T.W.R."/>
            <person name="Guhlin J."/>
            <person name="McLaughlin G.M."/>
            <person name="Permina E."/>
            <person name="Stockwell P."/>
            <person name="Gilligan J."/>
            <person name="Le Lec M.F."/>
            <person name="Gruber M.A.M."/>
            <person name="Quinn O."/>
            <person name="Lovegrove M."/>
            <person name="Duncan E.J."/>
            <person name="Remnant E.J."/>
            <person name="Van Eeckhoven J."/>
            <person name="Graham B."/>
            <person name="Knapp R.A."/>
            <person name="Langford K.W."/>
            <person name="Kronenberg Z."/>
            <person name="Press M.O."/>
            <person name="Eacker S.M."/>
            <person name="Wilson-Rankin E.E."/>
            <person name="Purcell J."/>
            <person name="Lester P.J."/>
            <person name="Dearden P.K."/>
        </authorList>
    </citation>
    <scope>NUCLEOTIDE SEQUENCE</scope>
    <source>
        <strain evidence="2">Volc-1</strain>
    </source>
</reference>
<evidence type="ECO:0000313" key="2">
    <source>
        <dbReference type="EMBL" id="KAF7415976.1"/>
    </source>
</evidence>
<evidence type="ECO:0000256" key="1">
    <source>
        <dbReference type="SAM" id="MobiDB-lite"/>
    </source>
</evidence>
<feature type="compositionally biased region" description="Acidic residues" evidence="1">
    <location>
        <begin position="60"/>
        <end position="84"/>
    </location>
</feature>
<protein>
    <submittedName>
        <fullName evidence="2">Uncharacterized protein</fullName>
    </submittedName>
</protein>
<dbReference type="AlphaFoldDB" id="A0A834U4L8"/>
<dbReference type="EMBL" id="JACSDY010000011">
    <property type="protein sequence ID" value="KAF7415976.1"/>
    <property type="molecule type" value="Genomic_DNA"/>
</dbReference>
<dbReference type="Proteomes" id="UP000600918">
    <property type="component" value="Unassembled WGS sequence"/>
</dbReference>
<evidence type="ECO:0000313" key="3">
    <source>
        <dbReference type="Proteomes" id="UP000600918"/>
    </source>
</evidence>
<comment type="caution">
    <text evidence="2">The sequence shown here is derived from an EMBL/GenBank/DDBJ whole genome shotgun (WGS) entry which is preliminary data.</text>
</comment>
<organism evidence="2 3">
    <name type="scientific">Vespula pensylvanica</name>
    <name type="common">Western yellow jacket</name>
    <name type="synonym">Wasp</name>
    <dbReference type="NCBI Taxonomy" id="30213"/>
    <lineage>
        <taxon>Eukaryota</taxon>
        <taxon>Metazoa</taxon>
        <taxon>Ecdysozoa</taxon>
        <taxon>Arthropoda</taxon>
        <taxon>Hexapoda</taxon>
        <taxon>Insecta</taxon>
        <taxon>Pterygota</taxon>
        <taxon>Neoptera</taxon>
        <taxon>Endopterygota</taxon>
        <taxon>Hymenoptera</taxon>
        <taxon>Apocrita</taxon>
        <taxon>Aculeata</taxon>
        <taxon>Vespoidea</taxon>
        <taxon>Vespidae</taxon>
        <taxon>Vespinae</taxon>
        <taxon>Vespula</taxon>
    </lineage>
</organism>
<accession>A0A834U4L8</accession>
<keyword evidence="3" id="KW-1185">Reference proteome</keyword>
<name>A0A834U4L8_VESPE</name>
<feature type="region of interest" description="Disordered" evidence="1">
    <location>
        <begin position="59"/>
        <end position="100"/>
    </location>
</feature>